<sequence>MRFTAVLAGVVLALTGFSGHGHGHGKSSGGGGGCSNSHKSNGGSGYRHDDDYGSSSGSTGGSGSNSGSYTPSPTPSPSATATGTVVTCVSPAKGKRPAVTAATVRVTGDPLASGSHRYRLEVAFLGAADETVDTGSAFVTLDAGAAQSVKVPMALTSRIGKVKECRVVRVMEWS</sequence>
<feature type="compositionally biased region" description="Low complexity" evidence="1">
    <location>
        <begin position="65"/>
        <end position="82"/>
    </location>
</feature>
<dbReference type="EMBL" id="CP109019">
    <property type="protein sequence ID" value="WUT83850.1"/>
    <property type="molecule type" value="Genomic_DNA"/>
</dbReference>
<dbReference type="RefSeq" id="WP_329399802.1">
    <property type="nucleotide sequence ID" value="NZ_CP109019.1"/>
</dbReference>
<keyword evidence="3" id="KW-1185">Reference proteome</keyword>
<evidence type="ECO:0008006" key="4">
    <source>
        <dbReference type="Google" id="ProtNLM"/>
    </source>
</evidence>
<evidence type="ECO:0000313" key="2">
    <source>
        <dbReference type="EMBL" id="WUT83850.1"/>
    </source>
</evidence>
<accession>A0ABZ1XK03</accession>
<organism evidence="2 3">
    <name type="scientific">Streptomyces melanogenes</name>
    <dbReference type="NCBI Taxonomy" id="67326"/>
    <lineage>
        <taxon>Bacteria</taxon>
        <taxon>Bacillati</taxon>
        <taxon>Actinomycetota</taxon>
        <taxon>Actinomycetes</taxon>
        <taxon>Kitasatosporales</taxon>
        <taxon>Streptomycetaceae</taxon>
        <taxon>Streptomyces</taxon>
    </lineage>
</organism>
<name>A0ABZ1XK03_9ACTN</name>
<dbReference type="Proteomes" id="UP001432060">
    <property type="component" value="Chromosome"/>
</dbReference>
<evidence type="ECO:0000313" key="3">
    <source>
        <dbReference type="Proteomes" id="UP001432060"/>
    </source>
</evidence>
<feature type="region of interest" description="Disordered" evidence="1">
    <location>
        <begin position="17"/>
        <end position="82"/>
    </location>
</feature>
<protein>
    <recommendedName>
        <fullName evidence="4">Secreted protein</fullName>
    </recommendedName>
</protein>
<evidence type="ECO:0000256" key="1">
    <source>
        <dbReference type="SAM" id="MobiDB-lite"/>
    </source>
</evidence>
<reference evidence="2" key="1">
    <citation type="submission" date="2022-10" db="EMBL/GenBank/DDBJ databases">
        <title>The complete genomes of actinobacterial strains from the NBC collection.</title>
        <authorList>
            <person name="Joergensen T.S."/>
            <person name="Alvarez Arevalo M."/>
            <person name="Sterndorff E.B."/>
            <person name="Faurdal D."/>
            <person name="Vuksanovic O."/>
            <person name="Mourched A.-S."/>
            <person name="Charusanti P."/>
            <person name="Shaw S."/>
            <person name="Blin K."/>
            <person name="Weber T."/>
        </authorList>
    </citation>
    <scope>NUCLEOTIDE SEQUENCE</scope>
    <source>
        <strain evidence="2">NBC_00668</strain>
    </source>
</reference>
<gene>
    <name evidence="2" type="ORF">OG515_17450</name>
</gene>
<proteinExistence type="predicted"/>